<reference evidence="1 2" key="1">
    <citation type="submission" date="2019-03" db="EMBL/GenBank/DDBJ databases">
        <title>An improved genome assembly of the fluke Schistosoma japonicum.</title>
        <authorList>
            <person name="Hu W."/>
            <person name="Luo F."/>
            <person name="Yin M."/>
            <person name="Mo X."/>
            <person name="Sun C."/>
            <person name="Wu Q."/>
            <person name="Zhu B."/>
            <person name="Xiang M."/>
            <person name="Wang J."/>
            <person name="Wang Y."/>
            <person name="Zhang T."/>
            <person name="Xu B."/>
            <person name="Zheng H."/>
            <person name="Feng Z."/>
        </authorList>
    </citation>
    <scope>NUCLEOTIDE SEQUENCE [LARGE SCALE GENOMIC DNA]</scope>
    <source>
        <strain evidence="1">HuSjv2</strain>
        <tissue evidence="1">Worms</tissue>
    </source>
</reference>
<gene>
    <name evidence="1" type="ORF">EWB00_001813</name>
</gene>
<proteinExistence type="predicted"/>
<dbReference type="AlphaFoldDB" id="A0A4Z2CK15"/>
<keyword evidence="2" id="KW-1185">Reference proteome</keyword>
<accession>A0A4Z2CK15</accession>
<dbReference type="EMBL" id="SKCS01001508">
    <property type="protein sequence ID" value="TNN04548.1"/>
    <property type="molecule type" value="Genomic_DNA"/>
</dbReference>
<evidence type="ECO:0000313" key="2">
    <source>
        <dbReference type="Proteomes" id="UP000311919"/>
    </source>
</evidence>
<evidence type="ECO:0000313" key="1">
    <source>
        <dbReference type="EMBL" id="TNN04548.1"/>
    </source>
</evidence>
<name>A0A4Z2CK15_SCHJA</name>
<organism evidence="1 2">
    <name type="scientific">Schistosoma japonicum</name>
    <name type="common">Blood fluke</name>
    <dbReference type="NCBI Taxonomy" id="6182"/>
    <lineage>
        <taxon>Eukaryota</taxon>
        <taxon>Metazoa</taxon>
        <taxon>Spiralia</taxon>
        <taxon>Lophotrochozoa</taxon>
        <taxon>Platyhelminthes</taxon>
        <taxon>Trematoda</taxon>
        <taxon>Digenea</taxon>
        <taxon>Strigeidida</taxon>
        <taxon>Schistosomatoidea</taxon>
        <taxon>Schistosomatidae</taxon>
        <taxon>Schistosoma</taxon>
    </lineage>
</organism>
<sequence>MHSPQFTCKKWFAQLAQCIEATSAIYGTGEILSKTRGDGGLTGPRAVFQLVHSTSTPSIRTGVCVKERDWHSRPEHITDKLKQAGIAGNPNGTTEQL</sequence>
<comment type="caution">
    <text evidence="1">The sequence shown here is derived from an EMBL/GenBank/DDBJ whole genome shotgun (WGS) entry which is preliminary data.</text>
</comment>
<dbReference type="Proteomes" id="UP000311919">
    <property type="component" value="Unassembled WGS sequence"/>
</dbReference>
<protein>
    <submittedName>
        <fullName evidence="1">Uncharacterized protein</fullName>
    </submittedName>
</protein>